<evidence type="ECO:0000313" key="1">
    <source>
        <dbReference type="EMBL" id="MEQ2310697.1"/>
    </source>
</evidence>
<comment type="caution">
    <text evidence="1">The sequence shown here is derived from an EMBL/GenBank/DDBJ whole genome shotgun (WGS) entry which is preliminary data.</text>
</comment>
<name>A0ABV0ZXY7_9TELE</name>
<keyword evidence="2" id="KW-1185">Reference proteome</keyword>
<dbReference type="Proteomes" id="UP001469553">
    <property type="component" value="Unassembled WGS sequence"/>
</dbReference>
<feature type="non-terminal residue" evidence="1">
    <location>
        <position position="147"/>
    </location>
</feature>
<reference evidence="1 2" key="1">
    <citation type="submission" date="2021-06" db="EMBL/GenBank/DDBJ databases">
        <authorList>
            <person name="Palmer J.M."/>
        </authorList>
    </citation>
    <scope>NUCLEOTIDE SEQUENCE [LARGE SCALE GENOMIC DNA]</scope>
    <source>
        <strain evidence="1 2">AS_MEX2019</strain>
        <tissue evidence="1">Muscle</tissue>
    </source>
</reference>
<sequence>MRGRERENTCFTCLPECACRSCNSFNRSRLVIVTIFIPSLDVIQTVGHFVEAYLPFHRQQLSRLQLYTHSLLCGPLSDIPPRLRSGHRLPPQGVGLRSWEMDLTKPWRMMQRVCGAPTLSRASRKPWQSTHHVAVGRSSSLMRARCT</sequence>
<accession>A0ABV0ZXY7</accession>
<protein>
    <submittedName>
        <fullName evidence="1">Uncharacterized protein</fullName>
    </submittedName>
</protein>
<organism evidence="1 2">
    <name type="scientific">Ameca splendens</name>
    <dbReference type="NCBI Taxonomy" id="208324"/>
    <lineage>
        <taxon>Eukaryota</taxon>
        <taxon>Metazoa</taxon>
        <taxon>Chordata</taxon>
        <taxon>Craniata</taxon>
        <taxon>Vertebrata</taxon>
        <taxon>Euteleostomi</taxon>
        <taxon>Actinopterygii</taxon>
        <taxon>Neopterygii</taxon>
        <taxon>Teleostei</taxon>
        <taxon>Neoteleostei</taxon>
        <taxon>Acanthomorphata</taxon>
        <taxon>Ovalentaria</taxon>
        <taxon>Atherinomorphae</taxon>
        <taxon>Cyprinodontiformes</taxon>
        <taxon>Goodeidae</taxon>
        <taxon>Ameca</taxon>
    </lineage>
</organism>
<gene>
    <name evidence="1" type="ORF">AMECASPLE_011740</name>
</gene>
<evidence type="ECO:0000313" key="2">
    <source>
        <dbReference type="Proteomes" id="UP001469553"/>
    </source>
</evidence>
<proteinExistence type="predicted"/>
<dbReference type="EMBL" id="JAHRIP010075951">
    <property type="protein sequence ID" value="MEQ2310697.1"/>
    <property type="molecule type" value="Genomic_DNA"/>
</dbReference>